<keyword evidence="1" id="KW-0812">Transmembrane</keyword>
<accession>A0A4Y7L5Q2</accession>
<dbReference type="AlphaFoldDB" id="A0A4Y7L5Q2"/>
<dbReference type="Gramene" id="RZC79962">
    <property type="protein sequence ID" value="RZC79962"/>
    <property type="gene ID" value="C5167_042538"/>
</dbReference>
<sequence>MRGWKQLVISFNYIRLMFYVYKRLHKKCPRYSNSTPGGGKHIDVRLHTILRMSDLIYWLSTGAGIFHQTVVKRWSFCCFMAAGNLFNDICDSSSPSWPKEFGNDYISSIVCASMDVVVPITRVSLMSFRPTTLWYTSGWNFFVLVWLISINALGLYNIIHWNPQVYQALSPYYM</sequence>
<feature type="transmembrane region" description="Helical" evidence="1">
    <location>
        <begin position="137"/>
        <end position="159"/>
    </location>
</feature>
<gene>
    <name evidence="2" type="ORF">C5167_042538</name>
</gene>
<reference evidence="2 3" key="1">
    <citation type="journal article" date="2018" name="Science">
        <title>The opium poppy genome and morphinan production.</title>
        <authorList>
            <person name="Guo L."/>
            <person name="Winzer T."/>
            <person name="Yang X."/>
            <person name="Li Y."/>
            <person name="Ning Z."/>
            <person name="He Z."/>
            <person name="Teodor R."/>
            <person name="Lu Y."/>
            <person name="Bowser T.A."/>
            <person name="Graham I.A."/>
            <person name="Ye K."/>
        </authorList>
    </citation>
    <scope>NUCLEOTIDE SEQUENCE [LARGE SCALE GENOMIC DNA]</scope>
    <source>
        <strain evidence="3">cv. HN1</strain>
        <tissue evidence="2">Leaves</tissue>
    </source>
</reference>
<protein>
    <submittedName>
        <fullName evidence="2">Uncharacterized protein</fullName>
    </submittedName>
</protein>
<dbReference type="EMBL" id="CM010724">
    <property type="protein sequence ID" value="RZC79962.1"/>
    <property type="molecule type" value="Genomic_DNA"/>
</dbReference>
<evidence type="ECO:0000313" key="2">
    <source>
        <dbReference type="EMBL" id="RZC79962.1"/>
    </source>
</evidence>
<organism evidence="2 3">
    <name type="scientific">Papaver somniferum</name>
    <name type="common">Opium poppy</name>
    <dbReference type="NCBI Taxonomy" id="3469"/>
    <lineage>
        <taxon>Eukaryota</taxon>
        <taxon>Viridiplantae</taxon>
        <taxon>Streptophyta</taxon>
        <taxon>Embryophyta</taxon>
        <taxon>Tracheophyta</taxon>
        <taxon>Spermatophyta</taxon>
        <taxon>Magnoliopsida</taxon>
        <taxon>Ranunculales</taxon>
        <taxon>Papaveraceae</taxon>
        <taxon>Papaveroideae</taxon>
        <taxon>Papaver</taxon>
    </lineage>
</organism>
<proteinExistence type="predicted"/>
<evidence type="ECO:0000313" key="3">
    <source>
        <dbReference type="Proteomes" id="UP000316621"/>
    </source>
</evidence>
<name>A0A4Y7L5Q2_PAPSO</name>
<keyword evidence="1" id="KW-0472">Membrane</keyword>
<keyword evidence="1" id="KW-1133">Transmembrane helix</keyword>
<evidence type="ECO:0000256" key="1">
    <source>
        <dbReference type="SAM" id="Phobius"/>
    </source>
</evidence>
<dbReference type="Proteomes" id="UP000316621">
    <property type="component" value="Chromosome 10"/>
</dbReference>
<keyword evidence="3" id="KW-1185">Reference proteome</keyword>